<proteinExistence type="inferred from homology"/>
<dbReference type="InterPro" id="IPR054828">
    <property type="entry name" value="Vit_B12_bind_prot"/>
</dbReference>
<name>A0ABV8UU48_9BACL</name>
<dbReference type="RefSeq" id="WP_378140139.1">
    <property type="nucleotide sequence ID" value="NZ_JBHSEF010000009.1"/>
</dbReference>
<dbReference type="PANTHER" id="PTHR30535:SF34">
    <property type="entry name" value="MOLYBDATE-BINDING PROTEIN MOLA"/>
    <property type="match status" value="1"/>
</dbReference>
<keyword evidence="6" id="KW-1185">Reference proteome</keyword>
<evidence type="ECO:0000256" key="2">
    <source>
        <dbReference type="ARBA" id="ARBA00022729"/>
    </source>
</evidence>
<dbReference type="SUPFAM" id="SSF53807">
    <property type="entry name" value="Helical backbone' metal receptor"/>
    <property type="match status" value="1"/>
</dbReference>
<dbReference type="InterPro" id="IPR002491">
    <property type="entry name" value="ABC_transptr_periplasmic_BD"/>
</dbReference>
<evidence type="ECO:0000256" key="3">
    <source>
        <dbReference type="SAM" id="MobiDB-lite"/>
    </source>
</evidence>
<gene>
    <name evidence="5" type="ORF">ACFO0S_03280</name>
</gene>
<feature type="region of interest" description="Disordered" evidence="3">
    <location>
        <begin position="20"/>
        <end position="42"/>
    </location>
</feature>
<comment type="caution">
    <text evidence="5">The sequence shown here is derived from an EMBL/GenBank/DDBJ whole genome shotgun (WGS) entry which is preliminary data.</text>
</comment>
<comment type="similarity">
    <text evidence="1">Belongs to the bacterial solute-binding protein 8 family.</text>
</comment>
<dbReference type="PROSITE" id="PS50983">
    <property type="entry name" value="FE_B12_PBP"/>
    <property type="match status" value="1"/>
</dbReference>
<reference evidence="6" key="1">
    <citation type="journal article" date="2019" name="Int. J. Syst. Evol. Microbiol.">
        <title>The Global Catalogue of Microorganisms (GCM) 10K type strain sequencing project: providing services to taxonomists for standard genome sequencing and annotation.</title>
        <authorList>
            <consortium name="The Broad Institute Genomics Platform"/>
            <consortium name="The Broad Institute Genome Sequencing Center for Infectious Disease"/>
            <person name="Wu L."/>
            <person name="Ma J."/>
        </authorList>
    </citation>
    <scope>NUCLEOTIDE SEQUENCE [LARGE SCALE GENOMIC DNA]</scope>
    <source>
        <strain evidence="6">CCUG 50353</strain>
    </source>
</reference>
<dbReference type="NCBIfam" id="NF038402">
    <property type="entry name" value="TroA_like"/>
    <property type="match status" value="1"/>
</dbReference>
<dbReference type="PANTHER" id="PTHR30535">
    <property type="entry name" value="VITAMIN B12-BINDING PROTEIN"/>
    <property type="match status" value="1"/>
</dbReference>
<dbReference type="PROSITE" id="PS51257">
    <property type="entry name" value="PROKAR_LIPOPROTEIN"/>
    <property type="match status" value="1"/>
</dbReference>
<dbReference type="Proteomes" id="UP001595733">
    <property type="component" value="Unassembled WGS sequence"/>
</dbReference>
<feature type="domain" description="Fe/B12 periplasmic-binding" evidence="4">
    <location>
        <begin position="68"/>
        <end position="321"/>
    </location>
</feature>
<evidence type="ECO:0000313" key="6">
    <source>
        <dbReference type="Proteomes" id="UP001595733"/>
    </source>
</evidence>
<dbReference type="Pfam" id="PF01497">
    <property type="entry name" value="Peripla_BP_2"/>
    <property type="match status" value="1"/>
</dbReference>
<dbReference type="Gene3D" id="3.40.50.1980">
    <property type="entry name" value="Nitrogenase molybdenum iron protein domain"/>
    <property type="match status" value="2"/>
</dbReference>
<protein>
    <submittedName>
        <fullName evidence="5">Helical backbone metal receptor</fullName>
    </submittedName>
</protein>
<evidence type="ECO:0000259" key="4">
    <source>
        <dbReference type="PROSITE" id="PS50983"/>
    </source>
</evidence>
<dbReference type="EMBL" id="JBHSEF010000009">
    <property type="protein sequence ID" value="MFC4354091.1"/>
    <property type="molecule type" value="Genomic_DNA"/>
</dbReference>
<keyword evidence="5" id="KW-0675">Receptor</keyword>
<evidence type="ECO:0000313" key="5">
    <source>
        <dbReference type="EMBL" id="MFC4354091.1"/>
    </source>
</evidence>
<dbReference type="CDD" id="cd01143">
    <property type="entry name" value="YvrC"/>
    <property type="match status" value="1"/>
</dbReference>
<keyword evidence="2" id="KW-0732">Signal</keyword>
<organism evidence="5 6">
    <name type="scientific">Chryseomicrobium palamuruense</name>
    <dbReference type="NCBI Taxonomy" id="682973"/>
    <lineage>
        <taxon>Bacteria</taxon>
        <taxon>Bacillati</taxon>
        <taxon>Bacillota</taxon>
        <taxon>Bacilli</taxon>
        <taxon>Bacillales</taxon>
        <taxon>Caryophanaceae</taxon>
        <taxon>Chryseomicrobium</taxon>
    </lineage>
</organism>
<sequence>MKKWLISLLAVMLLAGCTEETQETQTPETETEDVASEDVASGDSEVTFPLTVTDSVGNEVTIEEAPDSIISMIPSNTEILFALGLDEEVVGVTDYDNYPEAATTKEKIGAFEFNIEKMTALQPDLILAHESSWSTAEAGLQPLIDAGVPIYVVDNAMSFEDTYGTIEAIGAVTGKAEEAATIVSDMQAQVEEITAQLEAVETKKTVFIESSGDPEIYTAGQGTLMQELLDRINAENLVADQEGWLLMNGEEIVSRNPDVIVLTYNYIENAVDAVKARPGFDQITAVQQDAVVQVNEDIVTRPGPRLAEALQELARAVYPEVMND</sequence>
<dbReference type="InterPro" id="IPR050902">
    <property type="entry name" value="ABC_Transporter_SBP"/>
</dbReference>
<evidence type="ECO:0000256" key="1">
    <source>
        <dbReference type="ARBA" id="ARBA00008814"/>
    </source>
</evidence>
<accession>A0ABV8UU48</accession>